<name>A0A2P8EFA2_9ACTN</name>
<gene>
    <name evidence="2" type="ORF">CLV30_10181</name>
</gene>
<dbReference type="EMBL" id="PYGE01000001">
    <property type="protein sequence ID" value="PSL08114.1"/>
    <property type="molecule type" value="Genomic_DNA"/>
</dbReference>
<evidence type="ECO:0000313" key="2">
    <source>
        <dbReference type="EMBL" id="PSL08114.1"/>
    </source>
</evidence>
<evidence type="ECO:0000256" key="1">
    <source>
        <dbReference type="ARBA" id="ARBA00023125"/>
    </source>
</evidence>
<dbReference type="Proteomes" id="UP000243528">
    <property type="component" value="Unassembled WGS sequence"/>
</dbReference>
<dbReference type="Gene3D" id="1.10.150.130">
    <property type="match status" value="1"/>
</dbReference>
<proteinExistence type="predicted"/>
<dbReference type="AlphaFoldDB" id="A0A2P8EFA2"/>
<dbReference type="GO" id="GO:0003677">
    <property type="term" value="F:DNA binding"/>
    <property type="evidence" value="ECO:0007669"/>
    <property type="project" value="UniProtKB-KW"/>
</dbReference>
<evidence type="ECO:0000313" key="3">
    <source>
        <dbReference type="Proteomes" id="UP000243528"/>
    </source>
</evidence>
<reference evidence="2 3" key="1">
    <citation type="submission" date="2018-03" db="EMBL/GenBank/DDBJ databases">
        <title>Genomic Encyclopedia of Archaeal and Bacterial Type Strains, Phase II (KMG-II): from individual species to whole genera.</title>
        <authorList>
            <person name="Goeker M."/>
        </authorList>
    </citation>
    <scope>NUCLEOTIDE SEQUENCE [LARGE SCALE GENOMIC DNA]</scope>
    <source>
        <strain evidence="2 3">DSM 45211</strain>
    </source>
</reference>
<keyword evidence="1" id="KW-0238">DNA-binding</keyword>
<organism evidence="2 3">
    <name type="scientific">Haloactinopolyspora alba</name>
    <dbReference type="NCBI Taxonomy" id="648780"/>
    <lineage>
        <taxon>Bacteria</taxon>
        <taxon>Bacillati</taxon>
        <taxon>Actinomycetota</taxon>
        <taxon>Actinomycetes</taxon>
        <taxon>Jiangellales</taxon>
        <taxon>Jiangellaceae</taxon>
        <taxon>Haloactinopolyspora</taxon>
    </lineage>
</organism>
<keyword evidence="3" id="KW-1185">Reference proteome</keyword>
<comment type="caution">
    <text evidence="2">The sequence shown here is derived from an EMBL/GenBank/DDBJ whole genome shotgun (WGS) entry which is preliminary data.</text>
</comment>
<dbReference type="InterPro" id="IPR010998">
    <property type="entry name" value="Integrase_recombinase_N"/>
</dbReference>
<accession>A0A2P8EFA2</accession>
<sequence>MRENKLEPSTEGTYRGYLTKHVLPFIGKEKVGKIDAEILDSLYYEMRRCRAHQCRPLGESTIRQVHMILSGRSGVLGGGSGSV</sequence>
<protein>
    <submittedName>
        <fullName evidence="2">Integrase-like protein</fullName>
    </submittedName>
</protein>